<dbReference type="EMBL" id="JRLX01000005">
    <property type="protein sequence ID" value="KGO87361.1"/>
    <property type="molecule type" value="Genomic_DNA"/>
</dbReference>
<keyword evidence="2" id="KW-0288">FMN</keyword>
<dbReference type="AlphaFoldDB" id="A0A0A2M6V7"/>
<dbReference type="PANTHER" id="PTHR47429">
    <property type="entry name" value="PROTEIN TWIN LOV 1"/>
    <property type="match status" value="1"/>
</dbReference>
<sequence>MMCLDIYLSSLSDAEYSKIAQKIKSKRVFPVTSWDISANFLQKNNPVTTQENDRQQLNLFSKKFKWKLDLNSIMPSRYEAIIITDIKQEIYWVNQGFAAMTGYSAEHAVGRKPDFLQGNKTLPEVRKNIREHLQHLKPIACTIINYRKNGDEYVCEVKIIPISNDKNIVTHFLAFEREAV</sequence>
<dbReference type="Gene3D" id="3.30.450.20">
    <property type="entry name" value="PAS domain"/>
    <property type="match status" value="1"/>
</dbReference>
<name>A0A0A2M6V7_9FLAO</name>
<dbReference type="Proteomes" id="UP000030152">
    <property type="component" value="Unassembled WGS sequence"/>
</dbReference>
<reference evidence="5 6" key="1">
    <citation type="submission" date="2013-09" db="EMBL/GenBank/DDBJ databases">
        <authorList>
            <person name="Zeng Z."/>
            <person name="Chen C."/>
        </authorList>
    </citation>
    <scope>NUCLEOTIDE SEQUENCE [LARGE SCALE GENOMIC DNA]</scope>
    <source>
        <strain evidence="5 6">WB 3.3-2</strain>
    </source>
</reference>
<protein>
    <recommendedName>
        <fullName evidence="4">PAS domain-containing protein</fullName>
    </recommendedName>
</protein>
<evidence type="ECO:0000256" key="1">
    <source>
        <dbReference type="ARBA" id="ARBA00022630"/>
    </source>
</evidence>
<dbReference type="STRING" id="1121895.GCA_000378485_02281"/>
<dbReference type="InterPro" id="IPR000014">
    <property type="entry name" value="PAS"/>
</dbReference>
<proteinExistence type="predicted"/>
<dbReference type="CDD" id="cd00130">
    <property type="entry name" value="PAS"/>
    <property type="match status" value="1"/>
</dbReference>
<comment type="caution">
    <text evidence="5">The sequence shown here is derived from an EMBL/GenBank/DDBJ whole genome shotgun (WGS) entry which is preliminary data.</text>
</comment>
<gene>
    <name evidence="5" type="ORF">Q765_06770</name>
</gene>
<dbReference type="NCBIfam" id="TIGR00229">
    <property type="entry name" value="sensory_box"/>
    <property type="match status" value="1"/>
</dbReference>
<feature type="domain" description="PAS" evidence="4">
    <location>
        <begin position="70"/>
        <end position="134"/>
    </location>
</feature>
<accession>A0A0A2M6V7</accession>
<organism evidence="5 6">
    <name type="scientific">Flavobacterium rivuli WB 3.3-2 = DSM 21788</name>
    <dbReference type="NCBI Taxonomy" id="1121895"/>
    <lineage>
        <taxon>Bacteria</taxon>
        <taxon>Pseudomonadati</taxon>
        <taxon>Bacteroidota</taxon>
        <taxon>Flavobacteriia</taxon>
        <taxon>Flavobacteriales</taxon>
        <taxon>Flavobacteriaceae</taxon>
        <taxon>Flavobacterium</taxon>
    </lineage>
</organism>
<evidence type="ECO:0000256" key="2">
    <source>
        <dbReference type="ARBA" id="ARBA00022643"/>
    </source>
</evidence>
<dbReference type="SUPFAM" id="SSF55785">
    <property type="entry name" value="PYP-like sensor domain (PAS domain)"/>
    <property type="match status" value="1"/>
</dbReference>
<keyword evidence="1" id="KW-0285">Flavoprotein</keyword>
<evidence type="ECO:0000313" key="5">
    <source>
        <dbReference type="EMBL" id="KGO87361.1"/>
    </source>
</evidence>
<keyword evidence="6" id="KW-1185">Reference proteome</keyword>
<evidence type="ECO:0000256" key="3">
    <source>
        <dbReference type="ARBA" id="ARBA00022991"/>
    </source>
</evidence>
<dbReference type="eggNOG" id="COG3829">
    <property type="taxonomic scope" value="Bacteria"/>
</dbReference>
<dbReference type="PANTHER" id="PTHR47429:SF2">
    <property type="entry name" value="PROTEIN TWIN LOV 1"/>
    <property type="match status" value="1"/>
</dbReference>
<evidence type="ECO:0000313" key="6">
    <source>
        <dbReference type="Proteomes" id="UP000030152"/>
    </source>
</evidence>
<keyword evidence="3" id="KW-0157">Chromophore</keyword>
<dbReference type="Pfam" id="PF13426">
    <property type="entry name" value="PAS_9"/>
    <property type="match status" value="1"/>
</dbReference>
<evidence type="ECO:0000259" key="4">
    <source>
        <dbReference type="PROSITE" id="PS50112"/>
    </source>
</evidence>
<dbReference type="PROSITE" id="PS50112">
    <property type="entry name" value="PAS"/>
    <property type="match status" value="1"/>
</dbReference>
<dbReference type="InterPro" id="IPR035965">
    <property type="entry name" value="PAS-like_dom_sf"/>
</dbReference>